<name>A0ABV6YUZ0_UNCC1</name>
<evidence type="ECO:0000313" key="2">
    <source>
        <dbReference type="EMBL" id="MFC1849998.1"/>
    </source>
</evidence>
<dbReference type="Pfam" id="PF01850">
    <property type="entry name" value="PIN"/>
    <property type="match status" value="1"/>
</dbReference>
<dbReference type="CDD" id="cd09874">
    <property type="entry name" value="PIN_MT3492-like"/>
    <property type="match status" value="1"/>
</dbReference>
<evidence type="ECO:0000313" key="3">
    <source>
        <dbReference type="Proteomes" id="UP001594351"/>
    </source>
</evidence>
<organism evidence="2 3">
    <name type="scientific">candidate division CSSED10-310 bacterium</name>
    <dbReference type="NCBI Taxonomy" id="2855610"/>
    <lineage>
        <taxon>Bacteria</taxon>
        <taxon>Bacteria division CSSED10-310</taxon>
    </lineage>
</organism>
<keyword evidence="3" id="KW-1185">Reference proteome</keyword>
<dbReference type="Proteomes" id="UP001594351">
    <property type="component" value="Unassembled WGS sequence"/>
</dbReference>
<comment type="caution">
    <text evidence="2">The sequence shown here is derived from an EMBL/GenBank/DDBJ whole genome shotgun (WGS) entry which is preliminary data.</text>
</comment>
<accession>A0ABV6YUZ0</accession>
<evidence type="ECO:0000259" key="1">
    <source>
        <dbReference type="Pfam" id="PF01850"/>
    </source>
</evidence>
<dbReference type="InterPro" id="IPR002716">
    <property type="entry name" value="PIN_dom"/>
</dbReference>
<proteinExistence type="predicted"/>
<dbReference type="InterPro" id="IPR029060">
    <property type="entry name" value="PIN-like_dom_sf"/>
</dbReference>
<protein>
    <submittedName>
        <fullName evidence="2">Type II toxin-antitoxin system VapC family toxin</fullName>
    </submittedName>
</protein>
<sequence>MRHYYLDTSALVKIYRRETGSETMLKLYRSEDKLSISELSKIEFLSTVYRKYRDHEITPETLEVVINKFEDNLEQRYQILKLSSLIVDEAWSLLRQFAETYSLKTLDSIQFAFFRLYPPDVIATKNGSES</sequence>
<dbReference type="EMBL" id="JBHPBY010000070">
    <property type="protein sequence ID" value="MFC1849998.1"/>
    <property type="molecule type" value="Genomic_DNA"/>
</dbReference>
<dbReference type="Gene3D" id="3.40.50.1010">
    <property type="entry name" value="5'-nuclease"/>
    <property type="match status" value="1"/>
</dbReference>
<feature type="domain" description="PIN" evidence="1">
    <location>
        <begin position="4"/>
        <end position="116"/>
    </location>
</feature>
<reference evidence="2 3" key="1">
    <citation type="submission" date="2024-09" db="EMBL/GenBank/DDBJ databases">
        <title>Laminarin stimulates single cell rates of sulfate reduction while oxygen inhibits transcriptomic activity in coastal marine sediment.</title>
        <authorList>
            <person name="Lindsay M."/>
            <person name="Orcutt B."/>
            <person name="Emerson D."/>
            <person name="Stepanauskas R."/>
            <person name="D'Angelo T."/>
        </authorList>
    </citation>
    <scope>NUCLEOTIDE SEQUENCE [LARGE SCALE GENOMIC DNA]</scope>
    <source>
        <strain evidence="2">SAG AM-311-K15</strain>
    </source>
</reference>
<gene>
    <name evidence="2" type="ORF">ACFL27_07395</name>
</gene>
<dbReference type="SUPFAM" id="SSF88723">
    <property type="entry name" value="PIN domain-like"/>
    <property type="match status" value="1"/>
</dbReference>